<evidence type="ECO:0000313" key="1">
    <source>
        <dbReference type="EMBL" id="KAJ8348994.1"/>
    </source>
</evidence>
<protein>
    <submittedName>
        <fullName evidence="1">Uncharacterized protein</fullName>
    </submittedName>
</protein>
<sequence>MEIIQVLGQERQKVREGVSENEKGPERCNVMLFLSGRSSHQVLRLRFRELWRPDSSYRTYRSYATPPSSAVLLRLPTCQTLHPCENLPVLLVPTPKLTSLCFLPSTGVVVPVQFQSSRSESPPYLFKSSSSPVQV</sequence>
<proteinExistence type="predicted"/>
<comment type="caution">
    <text evidence="1">The sequence shown here is derived from an EMBL/GenBank/DDBJ whole genome shotgun (WGS) entry which is preliminary data.</text>
</comment>
<accession>A0A9Q1F1J0</accession>
<organism evidence="1 2">
    <name type="scientific">Synaphobranchus kaupii</name>
    <name type="common">Kaup's arrowtooth eel</name>
    <dbReference type="NCBI Taxonomy" id="118154"/>
    <lineage>
        <taxon>Eukaryota</taxon>
        <taxon>Metazoa</taxon>
        <taxon>Chordata</taxon>
        <taxon>Craniata</taxon>
        <taxon>Vertebrata</taxon>
        <taxon>Euteleostomi</taxon>
        <taxon>Actinopterygii</taxon>
        <taxon>Neopterygii</taxon>
        <taxon>Teleostei</taxon>
        <taxon>Anguilliformes</taxon>
        <taxon>Synaphobranchidae</taxon>
        <taxon>Synaphobranchus</taxon>
    </lineage>
</organism>
<evidence type="ECO:0000313" key="2">
    <source>
        <dbReference type="Proteomes" id="UP001152622"/>
    </source>
</evidence>
<gene>
    <name evidence="1" type="ORF">SKAU_G00275830</name>
</gene>
<dbReference type="EMBL" id="JAINUF010000010">
    <property type="protein sequence ID" value="KAJ8348994.1"/>
    <property type="molecule type" value="Genomic_DNA"/>
</dbReference>
<dbReference type="AlphaFoldDB" id="A0A9Q1F1J0"/>
<reference evidence="1" key="1">
    <citation type="journal article" date="2023" name="Science">
        <title>Genome structures resolve the early diversification of teleost fishes.</title>
        <authorList>
            <person name="Parey E."/>
            <person name="Louis A."/>
            <person name="Montfort J."/>
            <person name="Bouchez O."/>
            <person name="Roques C."/>
            <person name="Iampietro C."/>
            <person name="Lluch J."/>
            <person name="Castinel A."/>
            <person name="Donnadieu C."/>
            <person name="Desvignes T."/>
            <person name="Floi Bucao C."/>
            <person name="Jouanno E."/>
            <person name="Wen M."/>
            <person name="Mejri S."/>
            <person name="Dirks R."/>
            <person name="Jansen H."/>
            <person name="Henkel C."/>
            <person name="Chen W.J."/>
            <person name="Zahm M."/>
            <person name="Cabau C."/>
            <person name="Klopp C."/>
            <person name="Thompson A.W."/>
            <person name="Robinson-Rechavi M."/>
            <person name="Braasch I."/>
            <person name="Lecointre G."/>
            <person name="Bobe J."/>
            <person name="Postlethwait J.H."/>
            <person name="Berthelot C."/>
            <person name="Roest Crollius H."/>
            <person name="Guiguen Y."/>
        </authorList>
    </citation>
    <scope>NUCLEOTIDE SEQUENCE</scope>
    <source>
        <strain evidence="1">WJC10195</strain>
    </source>
</reference>
<keyword evidence="2" id="KW-1185">Reference proteome</keyword>
<dbReference type="Proteomes" id="UP001152622">
    <property type="component" value="Chromosome 10"/>
</dbReference>
<name>A0A9Q1F1J0_SYNKA</name>